<dbReference type="InterPro" id="IPR041682">
    <property type="entry name" value="AAA_14"/>
</dbReference>
<gene>
    <name evidence="3" type="ORF">CMASS_01580</name>
</gene>
<dbReference type="SUPFAM" id="SSF52540">
    <property type="entry name" value="P-loop containing nucleoside triphosphate hydrolases"/>
    <property type="match status" value="1"/>
</dbReference>
<feature type="domain" description="AAA" evidence="1">
    <location>
        <begin position="26"/>
        <end position="144"/>
    </location>
</feature>
<dbReference type="Pfam" id="PF13635">
    <property type="entry name" value="DUF4143"/>
    <property type="match status" value="1"/>
</dbReference>
<dbReference type="EMBL" id="CP063189">
    <property type="protein sequence ID" value="WCZ31775.1"/>
    <property type="molecule type" value="Genomic_DNA"/>
</dbReference>
<dbReference type="InterPro" id="IPR025420">
    <property type="entry name" value="DUF4143"/>
</dbReference>
<name>A0ABY7U516_9CORY</name>
<proteinExistence type="predicted"/>
<keyword evidence="4" id="KW-1185">Reference proteome</keyword>
<dbReference type="Pfam" id="PF13173">
    <property type="entry name" value="AAA_14"/>
    <property type="match status" value="1"/>
</dbReference>
<evidence type="ECO:0000313" key="4">
    <source>
        <dbReference type="Proteomes" id="UP001220064"/>
    </source>
</evidence>
<evidence type="ECO:0000259" key="2">
    <source>
        <dbReference type="Pfam" id="PF13635"/>
    </source>
</evidence>
<dbReference type="Proteomes" id="UP001220064">
    <property type="component" value="Chromosome"/>
</dbReference>
<feature type="domain" description="DUF4143" evidence="2">
    <location>
        <begin position="205"/>
        <end position="364"/>
    </location>
</feature>
<evidence type="ECO:0008006" key="5">
    <source>
        <dbReference type="Google" id="ProtNLM"/>
    </source>
</evidence>
<dbReference type="InterPro" id="IPR027417">
    <property type="entry name" value="P-loop_NTPase"/>
</dbReference>
<reference evidence="3 4" key="1">
    <citation type="submission" date="2020-10" db="EMBL/GenBank/DDBJ databases">
        <title>Complete genome sequence of Corynebacterium massiliense DSM 45435, type strain of Corynebacterium massiliense.</title>
        <authorList>
            <person name="Busche T."/>
            <person name="Kalinowski J."/>
            <person name="Ruckert C."/>
        </authorList>
    </citation>
    <scope>NUCLEOTIDE SEQUENCE [LARGE SCALE GENOMIC DNA]</scope>
    <source>
        <strain evidence="3 4">DSM 45435</strain>
    </source>
</reference>
<protein>
    <recommendedName>
        <fullName evidence="5">ATP-binding protein</fullName>
    </recommendedName>
</protein>
<organism evidence="3 4">
    <name type="scientific">Corynebacterium massiliense DSM 45435</name>
    <dbReference type="NCBI Taxonomy" id="1121364"/>
    <lineage>
        <taxon>Bacteria</taxon>
        <taxon>Bacillati</taxon>
        <taxon>Actinomycetota</taxon>
        <taxon>Actinomycetes</taxon>
        <taxon>Mycobacteriales</taxon>
        <taxon>Corynebacteriaceae</taxon>
        <taxon>Corynebacterium</taxon>
    </lineage>
</organism>
<dbReference type="PANTHER" id="PTHR43566:SF2">
    <property type="entry name" value="DUF4143 DOMAIN-CONTAINING PROTEIN"/>
    <property type="match status" value="1"/>
</dbReference>
<dbReference type="CDD" id="cd01037">
    <property type="entry name" value="PDDEXK_nuclease-like"/>
    <property type="match status" value="1"/>
</dbReference>
<dbReference type="PANTHER" id="PTHR43566">
    <property type="entry name" value="CONSERVED PROTEIN"/>
    <property type="match status" value="1"/>
</dbReference>
<evidence type="ECO:0000313" key="3">
    <source>
        <dbReference type="EMBL" id="WCZ31775.1"/>
    </source>
</evidence>
<accession>A0ABY7U516</accession>
<sequence length="417" mass="46197">MGAMVGGVERYDRFVSSWVQELLRNFPVVMIQGARQVGKSTLTQMLDNPVGTQFVTMDDELDRHFVEDDPAAFLSQDAPRVVIDEIQRVPELILAIKRHVDRHDRPGQLILTGSANLLRIPGAEDSLAGRAVSVDLEPLAEAEIQGARATWVDRFLAGDGLGDGETLSRGQLAEMLGRGGYPRPLNMSHQVRASWLRDYARRLVERDALDLARIDVANMYKLLEWVGATTSEELVKEKMAETLGISRPTVARYLEHLKTLFLVREVPVWSHNQLKRVVSRPKILLNDTGLAAALAHDSVDMLAGPRGGERLGSLLETFVVNELIKQSHWAKNDYRVGHFRSREGSEVDAVVELPHGIVAVEVKTTSAPKTSHFRHLKQLRDSLGDEFLGGVVVNTGRAAQAGDRLWAVPVSALWSGH</sequence>
<evidence type="ECO:0000259" key="1">
    <source>
        <dbReference type="Pfam" id="PF13173"/>
    </source>
</evidence>